<evidence type="ECO:0000313" key="10">
    <source>
        <dbReference type="EMBL" id="PAX54606.1"/>
    </source>
</evidence>
<evidence type="ECO:0000256" key="6">
    <source>
        <dbReference type="PROSITE-ProRule" id="PRU00169"/>
    </source>
</evidence>
<dbReference type="InterPro" id="IPR036890">
    <property type="entry name" value="HATPase_C_sf"/>
</dbReference>
<dbReference type="PROSITE" id="PS50110">
    <property type="entry name" value="RESPONSE_REGULATORY"/>
    <property type="match status" value="1"/>
</dbReference>
<keyword evidence="4 10" id="KW-0418">Kinase</keyword>
<feature type="domain" description="Response regulatory" evidence="9">
    <location>
        <begin position="12"/>
        <end position="128"/>
    </location>
</feature>
<dbReference type="OrthoDB" id="569699at2"/>
<comment type="catalytic activity">
    <reaction evidence="1">
        <text>ATP + protein L-histidine = ADP + protein N-phospho-L-histidine.</text>
        <dbReference type="EC" id="2.7.13.3"/>
    </reaction>
</comment>
<evidence type="ECO:0000256" key="3">
    <source>
        <dbReference type="ARBA" id="ARBA00022553"/>
    </source>
</evidence>
<feature type="region of interest" description="Disordered" evidence="7">
    <location>
        <begin position="349"/>
        <end position="374"/>
    </location>
</feature>
<dbReference type="AlphaFoldDB" id="A0A2A2TJA5"/>
<dbReference type="EMBL" id="NTFS01000111">
    <property type="protein sequence ID" value="PAX54606.1"/>
    <property type="molecule type" value="Genomic_DNA"/>
</dbReference>
<dbReference type="InterPro" id="IPR005467">
    <property type="entry name" value="His_kinase_dom"/>
</dbReference>
<dbReference type="InterPro" id="IPR001789">
    <property type="entry name" value="Sig_transdc_resp-reg_receiver"/>
</dbReference>
<dbReference type="Gene3D" id="1.10.287.130">
    <property type="match status" value="1"/>
</dbReference>
<keyword evidence="11" id="KW-1185">Reference proteome</keyword>
<dbReference type="PRINTS" id="PR00344">
    <property type="entry name" value="BCTRLSENSOR"/>
</dbReference>
<evidence type="ECO:0000256" key="7">
    <source>
        <dbReference type="SAM" id="MobiDB-lite"/>
    </source>
</evidence>
<keyword evidence="4 10" id="KW-0808">Transferase</keyword>
<dbReference type="InterPro" id="IPR003594">
    <property type="entry name" value="HATPase_dom"/>
</dbReference>
<dbReference type="PANTHER" id="PTHR43065">
    <property type="entry name" value="SENSOR HISTIDINE KINASE"/>
    <property type="match status" value="1"/>
</dbReference>
<dbReference type="SUPFAM" id="SSF47384">
    <property type="entry name" value="Homodimeric domain of signal transducing histidine kinase"/>
    <property type="match status" value="1"/>
</dbReference>
<evidence type="ECO:0000256" key="4">
    <source>
        <dbReference type="ARBA" id="ARBA00022777"/>
    </source>
</evidence>
<feature type="compositionally biased region" description="Polar residues" evidence="7">
    <location>
        <begin position="357"/>
        <end position="374"/>
    </location>
</feature>
<dbReference type="Gene3D" id="3.30.565.10">
    <property type="entry name" value="Histidine kinase-like ATPase, C-terminal domain"/>
    <property type="match status" value="1"/>
</dbReference>
<evidence type="ECO:0000259" key="8">
    <source>
        <dbReference type="PROSITE" id="PS50109"/>
    </source>
</evidence>
<dbReference type="InterPro" id="IPR036097">
    <property type="entry name" value="HisK_dim/P_sf"/>
</dbReference>
<dbReference type="EC" id="2.7.13.3" evidence="2"/>
<keyword evidence="3 6" id="KW-0597">Phosphoprotein</keyword>
<dbReference type="RefSeq" id="WP_095721944.1">
    <property type="nucleotide sequence ID" value="NZ_NTFS01000111.1"/>
</dbReference>
<dbReference type="SMART" id="SM00387">
    <property type="entry name" value="HATPase_c"/>
    <property type="match status" value="1"/>
</dbReference>
<evidence type="ECO:0000256" key="1">
    <source>
        <dbReference type="ARBA" id="ARBA00000085"/>
    </source>
</evidence>
<gene>
    <name evidence="10" type="ORF">CK510_12105</name>
</gene>
<dbReference type="InterPro" id="IPR011006">
    <property type="entry name" value="CheY-like_superfamily"/>
</dbReference>
<proteinExistence type="predicted"/>
<dbReference type="Pfam" id="PF02518">
    <property type="entry name" value="HATPase_c"/>
    <property type="match status" value="1"/>
</dbReference>
<dbReference type="GO" id="GO:0000155">
    <property type="term" value="F:phosphorelay sensor kinase activity"/>
    <property type="evidence" value="ECO:0007669"/>
    <property type="project" value="InterPro"/>
</dbReference>
<evidence type="ECO:0000259" key="9">
    <source>
        <dbReference type="PROSITE" id="PS50110"/>
    </source>
</evidence>
<protein>
    <recommendedName>
        <fullName evidence="2">histidine kinase</fullName>
        <ecNumber evidence="2">2.7.13.3</ecNumber>
    </recommendedName>
</protein>
<evidence type="ECO:0000313" key="11">
    <source>
        <dbReference type="Proteomes" id="UP000218238"/>
    </source>
</evidence>
<organism evidence="10 11">
    <name type="scientific">Brunnivagina elsteri CCALA 953</name>
    <dbReference type="NCBI Taxonomy" id="987040"/>
    <lineage>
        <taxon>Bacteria</taxon>
        <taxon>Bacillati</taxon>
        <taxon>Cyanobacteriota</taxon>
        <taxon>Cyanophyceae</taxon>
        <taxon>Nostocales</taxon>
        <taxon>Calotrichaceae</taxon>
        <taxon>Brunnivagina</taxon>
    </lineage>
</organism>
<dbReference type="Pfam" id="PF00072">
    <property type="entry name" value="Response_reg"/>
    <property type="match status" value="1"/>
</dbReference>
<name>A0A2A2TJA5_9CYAN</name>
<dbReference type="Gene3D" id="3.40.50.2300">
    <property type="match status" value="1"/>
</dbReference>
<accession>A0A2A2TJA5</accession>
<keyword evidence="5" id="KW-0902">Two-component regulatory system</keyword>
<dbReference type="InterPro" id="IPR004358">
    <property type="entry name" value="Sig_transdc_His_kin-like_C"/>
</dbReference>
<dbReference type="PANTHER" id="PTHR43065:SF50">
    <property type="entry name" value="HISTIDINE KINASE"/>
    <property type="match status" value="1"/>
</dbReference>
<sequence>MLLELNNNYKANILVVDDTPDNLRLLSAMLREQGYEVRKALNGKMALTACQMLIPDIVLLDVNMPGMDGYEVCKQIKANEQTCGVPVIFISALDDVLDKVKAFDVGGVDYITKPFHGAEVILRIENQINLRLLQLKLQEKNVLLQKAFDDLKTAQVQQIQNEKMIGLGQLVAGVAHEINNPVSFIYGNLQYANQYVQDLVNLIELYQQEYPEATPKVEAKVKDIDLKFVMDDLQNLTSAMYRGADRIREIVISLQNFSRFDEAQMKSANIHQGIDNTLLMLEHRLNSTAHRPAITIVKEYGNLPSIDCFPGELNQVFMHILNNAIDALEKGNTTWQISQHNIKNNLVKDNTEENLDNQKPYNKQSLMPKTYGNGQTDYHNRQSLEEENQNYSWNSRSLISHSQDLIPQIRINTQVTNTNSVKIIISDNGTGIDDRVRSRLFDPFFTTKPVGKGTGLGLSISHQIIVQKHRGSLTCHSAPEQGAEFIIEIPIRQPES</sequence>
<dbReference type="PROSITE" id="PS50109">
    <property type="entry name" value="HIS_KIN"/>
    <property type="match status" value="1"/>
</dbReference>
<evidence type="ECO:0000256" key="5">
    <source>
        <dbReference type="ARBA" id="ARBA00023012"/>
    </source>
</evidence>
<dbReference type="InterPro" id="IPR003661">
    <property type="entry name" value="HisK_dim/P_dom"/>
</dbReference>
<dbReference type="CDD" id="cd19920">
    <property type="entry name" value="REC_PA4781-like"/>
    <property type="match status" value="1"/>
</dbReference>
<dbReference type="SUPFAM" id="SSF52172">
    <property type="entry name" value="CheY-like"/>
    <property type="match status" value="1"/>
</dbReference>
<comment type="caution">
    <text evidence="10">The sequence shown here is derived from an EMBL/GenBank/DDBJ whole genome shotgun (WGS) entry which is preliminary data.</text>
</comment>
<dbReference type="CDD" id="cd00082">
    <property type="entry name" value="HisKA"/>
    <property type="match status" value="1"/>
</dbReference>
<feature type="domain" description="Histidine kinase" evidence="8">
    <location>
        <begin position="173"/>
        <end position="493"/>
    </location>
</feature>
<dbReference type="SMART" id="SM00448">
    <property type="entry name" value="REC"/>
    <property type="match status" value="1"/>
</dbReference>
<dbReference type="Proteomes" id="UP000218238">
    <property type="component" value="Unassembled WGS sequence"/>
</dbReference>
<reference evidence="10 11" key="1">
    <citation type="submission" date="2017-08" db="EMBL/GenBank/DDBJ databases">
        <title>Draft genome sequence of filamentous cyanobacterium Calothrix elsteri CCALA 953.</title>
        <authorList>
            <person name="Gagunashvili A.N."/>
            <person name="Elster J."/>
            <person name="Andresson O.S."/>
        </authorList>
    </citation>
    <scope>NUCLEOTIDE SEQUENCE [LARGE SCALE GENOMIC DNA]</scope>
    <source>
        <strain evidence="10 11">CCALA 953</strain>
    </source>
</reference>
<feature type="modified residue" description="4-aspartylphosphate" evidence="6">
    <location>
        <position position="61"/>
    </location>
</feature>
<evidence type="ECO:0000256" key="2">
    <source>
        <dbReference type="ARBA" id="ARBA00012438"/>
    </source>
</evidence>
<dbReference type="SUPFAM" id="SSF55874">
    <property type="entry name" value="ATPase domain of HSP90 chaperone/DNA topoisomerase II/histidine kinase"/>
    <property type="match status" value="2"/>
</dbReference>